<evidence type="ECO:0000259" key="4">
    <source>
        <dbReference type="PROSITE" id="PS51352"/>
    </source>
</evidence>
<keyword evidence="5" id="KW-0413">Isomerase</keyword>
<feature type="domain" description="Thioredoxin" evidence="4">
    <location>
        <begin position="12"/>
        <end position="136"/>
    </location>
</feature>
<dbReference type="PANTHER" id="PTHR45672">
    <property type="entry name" value="PROTEIN DISULFIDE-ISOMERASE C17H9.14C-RELATED"/>
    <property type="match status" value="1"/>
</dbReference>
<dbReference type="Proteomes" id="UP001153069">
    <property type="component" value="Unassembled WGS sequence"/>
</dbReference>
<comment type="caution">
    <text evidence="5">The sequence shown here is derived from an EMBL/GenBank/DDBJ whole genome shotgun (WGS) entry which is preliminary data.</text>
</comment>
<evidence type="ECO:0000256" key="3">
    <source>
        <dbReference type="SAM" id="SignalP"/>
    </source>
</evidence>
<feature type="signal peptide" evidence="3">
    <location>
        <begin position="1"/>
        <end position="26"/>
    </location>
</feature>
<dbReference type="InterPro" id="IPR051063">
    <property type="entry name" value="PDI"/>
</dbReference>
<feature type="chain" id="PRO_5040263284" evidence="3">
    <location>
        <begin position="27"/>
        <end position="224"/>
    </location>
</feature>
<dbReference type="PRINTS" id="PR00421">
    <property type="entry name" value="THIOREDOXIN"/>
</dbReference>
<dbReference type="CDD" id="cd02961">
    <property type="entry name" value="PDI_a_family"/>
    <property type="match status" value="1"/>
</dbReference>
<proteinExistence type="inferred from homology"/>
<dbReference type="GO" id="GO:0006457">
    <property type="term" value="P:protein folding"/>
    <property type="evidence" value="ECO:0007669"/>
    <property type="project" value="TreeGrafter"/>
</dbReference>
<accession>A0A9N8EI55</accession>
<evidence type="ECO:0000313" key="6">
    <source>
        <dbReference type="Proteomes" id="UP001153069"/>
    </source>
</evidence>
<dbReference type="PROSITE" id="PS51352">
    <property type="entry name" value="THIOREDOXIN_2"/>
    <property type="match status" value="1"/>
</dbReference>
<sequence length="224" mass="25557">MMMTKSCWRTCILSTLMLPLFHTVAGSNEILLTQQDYAEKTNGKTVFIKAFAPWCGHCKELAPHWERMAKEWENHKHVLVASVDCTQDESWCVSWGIQGFPTLLFGDPSADGAFLDTYRGEKTYEALSEFANATLEKPICSPGNTAFCATTERNKVQGLWKLAPLDLQASIDKQQNMMKQEEDEFQQAFQSMQSIFDKDSKTHEFQLAKMKAKMNLLQKIIKKN</sequence>
<reference evidence="5" key="1">
    <citation type="submission" date="2020-06" db="EMBL/GenBank/DDBJ databases">
        <authorList>
            <consortium name="Plant Systems Biology data submission"/>
        </authorList>
    </citation>
    <scope>NUCLEOTIDE SEQUENCE</scope>
    <source>
        <strain evidence="5">D6</strain>
    </source>
</reference>
<dbReference type="InterPro" id="IPR013766">
    <property type="entry name" value="Thioredoxin_domain"/>
</dbReference>
<dbReference type="SUPFAM" id="SSF52833">
    <property type="entry name" value="Thioredoxin-like"/>
    <property type="match status" value="1"/>
</dbReference>
<organism evidence="5 6">
    <name type="scientific">Seminavis robusta</name>
    <dbReference type="NCBI Taxonomy" id="568900"/>
    <lineage>
        <taxon>Eukaryota</taxon>
        <taxon>Sar</taxon>
        <taxon>Stramenopiles</taxon>
        <taxon>Ochrophyta</taxon>
        <taxon>Bacillariophyta</taxon>
        <taxon>Bacillariophyceae</taxon>
        <taxon>Bacillariophycidae</taxon>
        <taxon>Naviculales</taxon>
        <taxon>Naviculaceae</taxon>
        <taxon>Seminavis</taxon>
    </lineage>
</organism>
<protein>
    <submittedName>
        <fullName evidence="5">Protein disulfide isomerase</fullName>
    </submittedName>
</protein>
<dbReference type="EMBL" id="CAICTM010000970">
    <property type="protein sequence ID" value="CAB9518915.1"/>
    <property type="molecule type" value="Genomic_DNA"/>
</dbReference>
<dbReference type="Gene3D" id="3.40.30.10">
    <property type="entry name" value="Glutaredoxin"/>
    <property type="match status" value="1"/>
</dbReference>
<dbReference type="Pfam" id="PF00085">
    <property type="entry name" value="Thioredoxin"/>
    <property type="match status" value="1"/>
</dbReference>
<dbReference type="GO" id="GO:0005783">
    <property type="term" value="C:endoplasmic reticulum"/>
    <property type="evidence" value="ECO:0007669"/>
    <property type="project" value="TreeGrafter"/>
</dbReference>
<name>A0A9N8EI55_9STRA</name>
<evidence type="ECO:0000313" key="5">
    <source>
        <dbReference type="EMBL" id="CAB9518915.1"/>
    </source>
</evidence>
<dbReference type="InterPro" id="IPR036249">
    <property type="entry name" value="Thioredoxin-like_sf"/>
</dbReference>
<dbReference type="PANTHER" id="PTHR45672:SF3">
    <property type="entry name" value="THIOREDOXIN DOMAIN-CONTAINING PROTEIN 5"/>
    <property type="match status" value="1"/>
</dbReference>
<comment type="similarity">
    <text evidence="1">Belongs to the protein disulfide isomerase family.</text>
</comment>
<dbReference type="OrthoDB" id="43736at2759"/>
<dbReference type="GO" id="GO:0003756">
    <property type="term" value="F:protein disulfide isomerase activity"/>
    <property type="evidence" value="ECO:0007669"/>
    <property type="project" value="TreeGrafter"/>
</dbReference>
<evidence type="ECO:0000256" key="2">
    <source>
        <dbReference type="ARBA" id="ARBA00022729"/>
    </source>
</evidence>
<keyword evidence="2 3" id="KW-0732">Signal</keyword>
<gene>
    <name evidence="5" type="ORF">SEMRO_972_G226580.1</name>
</gene>
<evidence type="ECO:0000256" key="1">
    <source>
        <dbReference type="ARBA" id="ARBA00006347"/>
    </source>
</evidence>
<dbReference type="AlphaFoldDB" id="A0A9N8EI55"/>
<keyword evidence="6" id="KW-1185">Reference proteome</keyword>